<dbReference type="PANTHER" id="PTHR11537:SF252">
    <property type="entry name" value="POTASSIUM VOLTAGE-GATED CHANNEL PROTEIN SHAW"/>
    <property type="match status" value="1"/>
</dbReference>
<keyword evidence="3" id="KW-0633">Potassium transport</keyword>
<evidence type="ECO:0000256" key="3">
    <source>
        <dbReference type="ARBA" id="ARBA00022538"/>
    </source>
</evidence>
<feature type="domain" description="Ion transport" evidence="12">
    <location>
        <begin position="7"/>
        <end position="103"/>
    </location>
</feature>
<dbReference type="PRINTS" id="PR01491">
    <property type="entry name" value="KVCHANNEL"/>
</dbReference>
<dbReference type="GO" id="GO:0045211">
    <property type="term" value="C:postsynaptic membrane"/>
    <property type="evidence" value="ECO:0007669"/>
    <property type="project" value="TreeGrafter"/>
</dbReference>
<feature type="transmembrane region" description="Helical" evidence="11">
    <location>
        <begin position="49"/>
        <end position="66"/>
    </location>
</feature>
<evidence type="ECO:0000256" key="9">
    <source>
        <dbReference type="ARBA" id="ARBA00023136"/>
    </source>
</evidence>
<accession>A0A816H5M2</accession>
<evidence type="ECO:0000256" key="8">
    <source>
        <dbReference type="ARBA" id="ARBA00023065"/>
    </source>
</evidence>
<proteinExistence type="predicted"/>
<keyword evidence="9 11" id="KW-0472">Membrane</keyword>
<dbReference type="Proteomes" id="UP000663828">
    <property type="component" value="Unassembled WGS sequence"/>
</dbReference>
<gene>
    <name evidence="13" type="ORF">XAT740_LOCUS60883</name>
</gene>
<evidence type="ECO:0000313" key="14">
    <source>
        <dbReference type="Proteomes" id="UP000663828"/>
    </source>
</evidence>
<feature type="transmembrane region" description="Helical" evidence="11">
    <location>
        <begin position="6"/>
        <end position="28"/>
    </location>
</feature>
<protein>
    <recommendedName>
        <fullName evidence="12">Ion transport domain-containing protein</fullName>
    </recommendedName>
</protein>
<dbReference type="InterPro" id="IPR003968">
    <property type="entry name" value="K_chnl_volt-dep_Kv"/>
</dbReference>
<dbReference type="PANTHER" id="PTHR11537">
    <property type="entry name" value="VOLTAGE-GATED POTASSIUM CHANNEL"/>
    <property type="match status" value="1"/>
</dbReference>
<feature type="transmembrane region" description="Helical" evidence="11">
    <location>
        <begin position="72"/>
        <end position="102"/>
    </location>
</feature>
<evidence type="ECO:0000313" key="13">
    <source>
        <dbReference type="EMBL" id="CAF1682344.1"/>
    </source>
</evidence>
<dbReference type="FunFam" id="1.10.287.70:FF:000028">
    <property type="entry name" value="potassium voltage-gated channel subfamily D member 3"/>
    <property type="match status" value="1"/>
</dbReference>
<keyword evidence="2" id="KW-0813">Transport</keyword>
<keyword evidence="6" id="KW-0630">Potassium</keyword>
<dbReference type="GO" id="GO:0001508">
    <property type="term" value="P:action potential"/>
    <property type="evidence" value="ECO:0007669"/>
    <property type="project" value="TreeGrafter"/>
</dbReference>
<dbReference type="GO" id="GO:0005251">
    <property type="term" value="F:delayed rectifier potassium channel activity"/>
    <property type="evidence" value="ECO:0007669"/>
    <property type="project" value="TreeGrafter"/>
</dbReference>
<dbReference type="GO" id="GO:0032809">
    <property type="term" value="C:neuronal cell body membrane"/>
    <property type="evidence" value="ECO:0007669"/>
    <property type="project" value="TreeGrafter"/>
</dbReference>
<evidence type="ECO:0000256" key="2">
    <source>
        <dbReference type="ARBA" id="ARBA00022448"/>
    </source>
</evidence>
<dbReference type="EMBL" id="CAJNOR010015466">
    <property type="protein sequence ID" value="CAF1682344.1"/>
    <property type="molecule type" value="Genomic_DNA"/>
</dbReference>
<keyword evidence="4 11" id="KW-0812">Transmembrane</keyword>
<comment type="subcellular location">
    <subcellularLocation>
        <location evidence="1">Membrane</location>
        <topology evidence="1">Multi-pass membrane protein</topology>
    </subcellularLocation>
</comment>
<dbReference type="InterPro" id="IPR005821">
    <property type="entry name" value="Ion_trans_dom"/>
</dbReference>
<comment type="caution">
    <text evidence="13">The sequence shown here is derived from an EMBL/GenBank/DDBJ whole genome shotgun (WGS) entry which is preliminary data.</text>
</comment>
<evidence type="ECO:0000256" key="10">
    <source>
        <dbReference type="ARBA" id="ARBA00023303"/>
    </source>
</evidence>
<evidence type="ECO:0000256" key="7">
    <source>
        <dbReference type="ARBA" id="ARBA00022989"/>
    </source>
</evidence>
<dbReference type="GO" id="GO:0032590">
    <property type="term" value="C:dendrite membrane"/>
    <property type="evidence" value="ECO:0007669"/>
    <property type="project" value="TreeGrafter"/>
</dbReference>
<dbReference type="GO" id="GO:0042734">
    <property type="term" value="C:presynaptic membrane"/>
    <property type="evidence" value="ECO:0007669"/>
    <property type="project" value="TreeGrafter"/>
</dbReference>
<evidence type="ECO:0000256" key="1">
    <source>
        <dbReference type="ARBA" id="ARBA00004141"/>
    </source>
</evidence>
<keyword evidence="8" id="KW-0406">Ion transport</keyword>
<dbReference type="AlphaFoldDB" id="A0A816H5M2"/>
<dbReference type="PRINTS" id="PR00169">
    <property type="entry name" value="KCHANNEL"/>
</dbReference>
<dbReference type="Gene3D" id="1.10.287.70">
    <property type="match status" value="1"/>
</dbReference>
<keyword evidence="5" id="KW-0631">Potassium channel</keyword>
<sequence length="159" mass="17712">MQYSSSVLWLLIFFVLIAVAVFASLIYYAERMTTRHPNENMFKSIPDALWFNMITMSTIGYGDLYPKTMLGMLIGAVSTVAGVLIIDLPMPIIVETFANFYAHLRARSKLPKTRRKIGPAEPTVKKRTPISAVDNGQNLKLLGPSTKTSMFGSKTNMMA</sequence>
<dbReference type="GO" id="GO:0043679">
    <property type="term" value="C:axon terminus"/>
    <property type="evidence" value="ECO:0007669"/>
    <property type="project" value="TreeGrafter"/>
</dbReference>
<dbReference type="Pfam" id="PF00520">
    <property type="entry name" value="Ion_trans"/>
    <property type="match status" value="1"/>
</dbReference>
<name>A0A816H5M2_ADIRI</name>
<organism evidence="13 14">
    <name type="scientific">Adineta ricciae</name>
    <name type="common">Rotifer</name>
    <dbReference type="NCBI Taxonomy" id="249248"/>
    <lineage>
        <taxon>Eukaryota</taxon>
        <taxon>Metazoa</taxon>
        <taxon>Spiralia</taxon>
        <taxon>Gnathifera</taxon>
        <taxon>Rotifera</taxon>
        <taxon>Eurotatoria</taxon>
        <taxon>Bdelloidea</taxon>
        <taxon>Adinetida</taxon>
        <taxon>Adinetidae</taxon>
        <taxon>Adineta</taxon>
    </lineage>
</organism>
<dbReference type="InterPro" id="IPR028325">
    <property type="entry name" value="VG_K_chnl"/>
</dbReference>
<dbReference type="GO" id="GO:0008076">
    <property type="term" value="C:voltage-gated potassium channel complex"/>
    <property type="evidence" value="ECO:0007669"/>
    <property type="project" value="InterPro"/>
</dbReference>
<keyword evidence="7 11" id="KW-1133">Transmembrane helix</keyword>
<dbReference type="SUPFAM" id="SSF81324">
    <property type="entry name" value="Voltage-gated potassium channels"/>
    <property type="match status" value="1"/>
</dbReference>
<evidence type="ECO:0000256" key="6">
    <source>
        <dbReference type="ARBA" id="ARBA00022958"/>
    </source>
</evidence>
<keyword evidence="14" id="KW-1185">Reference proteome</keyword>
<evidence type="ECO:0000256" key="11">
    <source>
        <dbReference type="SAM" id="Phobius"/>
    </source>
</evidence>
<evidence type="ECO:0000256" key="4">
    <source>
        <dbReference type="ARBA" id="ARBA00022692"/>
    </source>
</evidence>
<evidence type="ECO:0000259" key="12">
    <source>
        <dbReference type="Pfam" id="PF00520"/>
    </source>
</evidence>
<evidence type="ECO:0000256" key="5">
    <source>
        <dbReference type="ARBA" id="ARBA00022826"/>
    </source>
</evidence>
<reference evidence="13" key="1">
    <citation type="submission" date="2021-02" db="EMBL/GenBank/DDBJ databases">
        <authorList>
            <person name="Nowell W R."/>
        </authorList>
    </citation>
    <scope>NUCLEOTIDE SEQUENCE</scope>
</reference>
<keyword evidence="10" id="KW-0407">Ion channel</keyword>